<keyword evidence="5 8" id="KW-0808">Transferase</keyword>
<dbReference type="UniPathway" id="UPA00241">
    <property type="reaction ID" value="UER00356"/>
</dbReference>
<comment type="caution">
    <text evidence="8">The sequence shown here is derived from an EMBL/GenBank/DDBJ whole genome shotgun (WGS) entry which is preliminary data.</text>
</comment>
<proteinExistence type="inferred from homology"/>
<comment type="pathway">
    <text evidence="5">Cofactor biosynthesis; coenzyme A biosynthesis; CoA from (R)-pantothenate: step 5/5.</text>
</comment>
<gene>
    <name evidence="5" type="primary">coaE</name>
    <name evidence="8" type="ORF">ENS06_14475</name>
</gene>
<dbReference type="CDD" id="cd02022">
    <property type="entry name" value="DPCK"/>
    <property type="match status" value="1"/>
</dbReference>
<dbReference type="EMBL" id="DSTK01000040">
    <property type="protein sequence ID" value="HFK98515.1"/>
    <property type="molecule type" value="Genomic_DNA"/>
</dbReference>
<evidence type="ECO:0000256" key="7">
    <source>
        <dbReference type="SAM" id="MobiDB-lite"/>
    </source>
</evidence>
<dbReference type="InterPro" id="IPR027417">
    <property type="entry name" value="P-loop_NTPase"/>
</dbReference>
<keyword evidence="5 8" id="KW-0418">Kinase</keyword>
<dbReference type="GO" id="GO:0004140">
    <property type="term" value="F:dephospho-CoA kinase activity"/>
    <property type="evidence" value="ECO:0007669"/>
    <property type="project" value="UniProtKB-UniRule"/>
</dbReference>
<dbReference type="AlphaFoldDB" id="A0A832EKL4"/>
<dbReference type="PANTHER" id="PTHR10695:SF46">
    <property type="entry name" value="BIFUNCTIONAL COENZYME A SYNTHASE-RELATED"/>
    <property type="match status" value="1"/>
</dbReference>
<name>A0A832EKL4_9BACT</name>
<keyword evidence="4 5" id="KW-0173">Coenzyme A biosynthesis</keyword>
<feature type="region of interest" description="Disordered" evidence="7">
    <location>
        <begin position="1"/>
        <end position="20"/>
    </location>
</feature>
<dbReference type="GO" id="GO:0015937">
    <property type="term" value="P:coenzyme A biosynthetic process"/>
    <property type="evidence" value="ECO:0007669"/>
    <property type="project" value="UniProtKB-UniRule"/>
</dbReference>
<evidence type="ECO:0000313" key="8">
    <source>
        <dbReference type="EMBL" id="HFK98515.1"/>
    </source>
</evidence>
<evidence type="ECO:0000256" key="3">
    <source>
        <dbReference type="ARBA" id="ARBA00022840"/>
    </source>
</evidence>
<dbReference type="PANTHER" id="PTHR10695">
    <property type="entry name" value="DEPHOSPHO-COA KINASE-RELATED"/>
    <property type="match status" value="1"/>
</dbReference>
<sequence>MRPDMPGSKSSGAEPPLEVRDRPMRIALTGGIASGKSTIARMLAEKGAVILDADEAARRAVRPGQPAWVRLREILGPDFFDPATGELKRRKLRERIIRDEALRSRVNAAVHPAVLETMEAAWRDCCLREPTRPVIFDIPLLYEAKLEEAFDCVVLAYADPEIQVRRLHRRDGVSLEEARKTLTMQLPIQWKRRRAHVVIDNSGDLESTRRQVDALWEKLMRRERLCRKDTPTTWS</sequence>
<feature type="binding site" evidence="5">
    <location>
        <begin position="33"/>
        <end position="38"/>
    </location>
    <ligand>
        <name>ATP</name>
        <dbReference type="ChEBI" id="CHEBI:30616"/>
    </ligand>
</feature>
<evidence type="ECO:0000256" key="1">
    <source>
        <dbReference type="ARBA" id="ARBA00009018"/>
    </source>
</evidence>
<comment type="function">
    <text evidence="5">Catalyzes the phosphorylation of the 3'-hydroxyl group of dephosphocoenzyme A to form coenzyme A.</text>
</comment>
<comment type="similarity">
    <text evidence="1 5">Belongs to the CoaE family.</text>
</comment>
<dbReference type="EC" id="2.7.1.24" evidence="5 6"/>
<keyword evidence="3 5" id="KW-0067">ATP-binding</keyword>
<comment type="catalytic activity">
    <reaction evidence="5">
        <text>3'-dephospho-CoA + ATP = ADP + CoA + H(+)</text>
        <dbReference type="Rhea" id="RHEA:18245"/>
        <dbReference type="ChEBI" id="CHEBI:15378"/>
        <dbReference type="ChEBI" id="CHEBI:30616"/>
        <dbReference type="ChEBI" id="CHEBI:57287"/>
        <dbReference type="ChEBI" id="CHEBI:57328"/>
        <dbReference type="ChEBI" id="CHEBI:456216"/>
        <dbReference type="EC" id="2.7.1.24"/>
    </reaction>
</comment>
<dbReference type="HAMAP" id="MF_00376">
    <property type="entry name" value="Dephospho_CoA_kinase"/>
    <property type="match status" value="1"/>
</dbReference>
<evidence type="ECO:0000256" key="4">
    <source>
        <dbReference type="ARBA" id="ARBA00022993"/>
    </source>
</evidence>
<dbReference type="Pfam" id="PF01121">
    <property type="entry name" value="CoaE"/>
    <property type="match status" value="1"/>
</dbReference>
<reference evidence="8" key="1">
    <citation type="journal article" date="2020" name="mSystems">
        <title>Genome- and Community-Level Interaction Insights into Carbon Utilization and Element Cycling Functions of Hydrothermarchaeota in Hydrothermal Sediment.</title>
        <authorList>
            <person name="Zhou Z."/>
            <person name="Liu Y."/>
            <person name="Xu W."/>
            <person name="Pan J."/>
            <person name="Luo Z.H."/>
            <person name="Li M."/>
        </authorList>
    </citation>
    <scope>NUCLEOTIDE SEQUENCE [LARGE SCALE GENOMIC DNA]</scope>
    <source>
        <strain evidence="8">SpSt-456</strain>
    </source>
</reference>
<dbReference type="GO" id="GO:0005737">
    <property type="term" value="C:cytoplasm"/>
    <property type="evidence" value="ECO:0007669"/>
    <property type="project" value="UniProtKB-SubCell"/>
</dbReference>
<dbReference type="Gene3D" id="3.40.50.300">
    <property type="entry name" value="P-loop containing nucleotide triphosphate hydrolases"/>
    <property type="match status" value="1"/>
</dbReference>
<keyword evidence="5" id="KW-0963">Cytoplasm</keyword>
<dbReference type="NCBIfam" id="TIGR00152">
    <property type="entry name" value="dephospho-CoA kinase"/>
    <property type="match status" value="1"/>
</dbReference>
<evidence type="ECO:0000256" key="5">
    <source>
        <dbReference type="HAMAP-Rule" id="MF_00376"/>
    </source>
</evidence>
<dbReference type="GO" id="GO:0005524">
    <property type="term" value="F:ATP binding"/>
    <property type="evidence" value="ECO:0007669"/>
    <property type="project" value="UniProtKB-UniRule"/>
</dbReference>
<accession>A0A832EKL4</accession>
<dbReference type="InterPro" id="IPR001977">
    <property type="entry name" value="Depp_CoAkinase"/>
</dbReference>
<dbReference type="PROSITE" id="PS51219">
    <property type="entry name" value="DPCK"/>
    <property type="match status" value="1"/>
</dbReference>
<keyword evidence="2 5" id="KW-0547">Nucleotide-binding</keyword>
<protein>
    <recommendedName>
        <fullName evidence="5 6">Dephospho-CoA kinase</fullName>
        <ecNumber evidence="5 6">2.7.1.24</ecNumber>
    </recommendedName>
    <alternativeName>
        <fullName evidence="5">Dephosphocoenzyme A kinase</fullName>
    </alternativeName>
</protein>
<evidence type="ECO:0000256" key="2">
    <source>
        <dbReference type="ARBA" id="ARBA00022741"/>
    </source>
</evidence>
<comment type="subcellular location">
    <subcellularLocation>
        <location evidence="5">Cytoplasm</location>
    </subcellularLocation>
</comment>
<dbReference type="SUPFAM" id="SSF52540">
    <property type="entry name" value="P-loop containing nucleoside triphosphate hydrolases"/>
    <property type="match status" value="1"/>
</dbReference>
<evidence type="ECO:0000256" key="6">
    <source>
        <dbReference type="NCBIfam" id="TIGR00152"/>
    </source>
</evidence>
<organism evidence="8">
    <name type="scientific">Desulfacinum infernum</name>
    <dbReference type="NCBI Taxonomy" id="35837"/>
    <lineage>
        <taxon>Bacteria</taxon>
        <taxon>Pseudomonadati</taxon>
        <taxon>Thermodesulfobacteriota</taxon>
        <taxon>Syntrophobacteria</taxon>
        <taxon>Syntrophobacterales</taxon>
        <taxon>Syntrophobacteraceae</taxon>
        <taxon>Desulfacinum</taxon>
    </lineage>
</organism>